<evidence type="ECO:0000313" key="4">
    <source>
        <dbReference type="Proteomes" id="UP000216107"/>
    </source>
</evidence>
<keyword evidence="1" id="KW-1133">Transmembrane helix</keyword>
<keyword evidence="1" id="KW-0472">Membrane</keyword>
<accession>A0A272EYD0</accession>
<evidence type="ECO:0000256" key="1">
    <source>
        <dbReference type="SAM" id="Phobius"/>
    </source>
</evidence>
<comment type="caution">
    <text evidence="3">The sequence shown here is derived from an EMBL/GenBank/DDBJ whole genome shotgun (WGS) entry which is preliminary data.</text>
</comment>
<dbReference type="PROSITE" id="PS51257">
    <property type="entry name" value="PROKAR_LIPOPROTEIN"/>
    <property type="match status" value="1"/>
</dbReference>
<evidence type="ECO:0000313" key="3">
    <source>
        <dbReference type="EMBL" id="PAS95109.1"/>
    </source>
</evidence>
<evidence type="ECO:0000313" key="5">
    <source>
        <dbReference type="Proteomes" id="UP000623509"/>
    </source>
</evidence>
<keyword evidence="1" id="KW-0812">Transmembrane</keyword>
<reference evidence="3 4" key="2">
    <citation type="submission" date="2017-07" db="EMBL/GenBank/DDBJ databases">
        <title>Candidatus Dactylopiibacterium carminicum, a nitrogen-fixing symbiont of the cochineal insect Dactylopius coccus and Dactylopius opuntiae (Hemiptera: Coccoidea: Dactylopiidae).</title>
        <authorList>
            <person name="Vera A."/>
        </authorList>
    </citation>
    <scope>NUCLEOTIDE SEQUENCE [LARGE SCALE GENOMIC DNA]</scope>
    <source>
        <strain evidence="3 4">NFDCM</strain>
    </source>
</reference>
<dbReference type="Proteomes" id="UP000216107">
    <property type="component" value="Unassembled WGS sequence"/>
</dbReference>
<proteinExistence type="predicted"/>
<dbReference type="EMBL" id="MDUX01000003">
    <property type="protein sequence ID" value="KAF7600656.1"/>
    <property type="molecule type" value="Genomic_DNA"/>
</dbReference>
<feature type="transmembrane region" description="Helical" evidence="1">
    <location>
        <begin position="16"/>
        <end position="34"/>
    </location>
</feature>
<dbReference type="OrthoDB" id="9181674at2"/>
<reference evidence="2 5" key="1">
    <citation type="submission" date="2016-08" db="EMBL/GenBank/DDBJ databases">
        <title>Candidatus Dactylopiibacterium carminicum genome sequence.</title>
        <authorList>
            <person name="Ramirez-Puebla S.T."/>
            <person name="Ormeno-Orrillo E."/>
            <person name="Vera-Ponce De Leon A."/>
            <person name="Luis L."/>
            <person name="Sanchez-Flores A."/>
            <person name="Monica R."/>
            <person name="Martinez-Romero E."/>
        </authorList>
    </citation>
    <scope>NUCLEOTIDE SEQUENCE [LARGE SCALE GENOMIC DNA]</scope>
    <source>
        <strain evidence="2">END1</strain>
    </source>
</reference>
<dbReference type="EMBL" id="NMRN01000002">
    <property type="protein sequence ID" value="PAS95109.1"/>
    <property type="molecule type" value="Genomic_DNA"/>
</dbReference>
<dbReference type="AlphaFoldDB" id="A0A272EYD0"/>
<keyword evidence="5" id="KW-1185">Reference proteome</keyword>
<sequence>MNSKLHVRTRQQAERYFYVSFGIAVACAVFVYVGTANERITGLILALAAWHLAHRFIKGPPMGLAFIEVKDEHLYFRNPSAKPARVDRIELQKLHSIELVGEDHLRYFECKLLSGDIVKIGPFERGPGEMVIAEWFYKALPDIPFHVHPSATPLDMPGMPPGL</sequence>
<protein>
    <submittedName>
        <fullName evidence="3">Uncharacterized protein</fullName>
    </submittedName>
</protein>
<organism evidence="3 4">
    <name type="scientific">Candidatus Dactylopiibacterium carminicum</name>
    <dbReference type="NCBI Taxonomy" id="857335"/>
    <lineage>
        <taxon>Bacteria</taxon>
        <taxon>Pseudomonadati</taxon>
        <taxon>Pseudomonadota</taxon>
        <taxon>Betaproteobacteria</taxon>
        <taxon>Rhodocyclales</taxon>
        <taxon>Rhodocyclaceae</taxon>
        <taxon>Candidatus Dactylopiibacterium</taxon>
    </lineage>
</organism>
<dbReference type="Proteomes" id="UP000623509">
    <property type="component" value="Unassembled WGS sequence"/>
</dbReference>
<dbReference type="RefSeq" id="WP_095523224.1">
    <property type="nucleotide sequence ID" value="NZ_MDUX01000003.1"/>
</dbReference>
<gene>
    <name evidence="2" type="ORF">BGI27_01875</name>
    <name evidence="3" type="ORF">CGU29_01295</name>
</gene>
<name>A0A272EYD0_9RHOO</name>
<evidence type="ECO:0000313" key="2">
    <source>
        <dbReference type="EMBL" id="KAF7600656.1"/>
    </source>
</evidence>